<comment type="caution">
    <text evidence="2">The sequence shown here is derived from an EMBL/GenBank/DDBJ whole genome shotgun (WGS) entry which is preliminary data.</text>
</comment>
<evidence type="ECO:0000313" key="3">
    <source>
        <dbReference type="Proteomes" id="UP001596189"/>
    </source>
</evidence>
<keyword evidence="1" id="KW-1133">Transmembrane helix</keyword>
<reference evidence="3" key="1">
    <citation type="journal article" date="2019" name="Int. J. Syst. Evol. Microbiol.">
        <title>The Global Catalogue of Microorganisms (GCM) 10K type strain sequencing project: providing services to taxonomists for standard genome sequencing and annotation.</title>
        <authorList>
            <consortium name="The Broad Institute Genomics Platform"/>
            <consortium name="The Broad Institute Genome Sequencing Center for Infectious Disease"/>
            <person name="Wu L."/>
            <person name="Ma J."/>
        </authorList>
    </citation>
    <scope>NUCLEOTIDE SEQUENCE [LARGE SCALE GENOMIC DNA]</scope>
    <source>
        <strain evidence="3">KACC 14249</strain>
    </source>
</reference>
<gene>
    <name evidence="2" type="ORF">ACFQDO_19050</name>
</gene>
<keyword evidence="1" id="KW-0812">Transmembrane</keyword>
<feature type="transmembrane region" description="Helical" evidence="1">
    <location>
        <begin position="71"/>
        <end position="88"/>
    </location>
</feature>
<dbReference type="RefSeq" id="WP_345717754.1">
    <property type="nucleotide sequence ID" value="NZ_BAABFP010000007.1"/>
</dbReference>
<feature type="transmembrane region" description="Helical" evidence="1">
    <location>
        <begin position="38"/>
        <end position="64"/>
    </location>
</feature>
<keyword evidence="3" id="KW-1185">Reference proteome</keyword>
<evidence type="ECO:0000256" key="1">
    <source>
        <dbReference type="SAM" id="Phobius"/>
    </source>
</evidence>
<name>A0ABW1JKD9_9ACTN</name>
<dbReference type="Proteomes" id="UP001596189">
    <property type="component" value="Unassembled WGS sequence"/>
</dbReference>
<sequence>MSPQPVSWGLLRRTVHTVVLLSAEQQWLRAVVLVTPPLAVLCAVAAGAPAPGAALVGAALLGLASAARPDSHWPAAALAAVGVYWLGWGPAGLSWWSLAAALLLLGCHAAAALASLGPPGMRVDAVTWRTWARRTSVVAAATVGVWALAWGLGRLADTGHLVLTVLGLLAVAVVTAGALTRPTSD</sequence>
<feature type="transmembrane region" description="Helical" evidence="1">
    <location>
        <begin position="159"/>
        <end position="179"/>
    </location>
</feature>
<proteinExistence type="predicted"/>
<keyword evidence="1" id="KW-0472">Membrane</keyword>
<organism evidence="2 3">
    <name type="scientific">Angustibacter luteus</name>
    <dbReference type="NCBI Taxonomy" id="658456"/>
    <lineage>
        <taxon>Bacteria</taxon>
        <taxon>Bacillati</taxon>
        <taxon>Actinomycetota</taxon>
        <taxon>Actinomycetes</taxon>
        <taxon>Kineosporiales</taxon>
        <taxon>Kineosporiaceae</taxon>
    </lineage>
</organism>
<feature type="transmembrane region" description="Helical" evidence="1">
    <location>
        <begin position="94"/>
        <end position="114"/>
    </location>
</feature>
<accession>A0ABW1JKD9</accession>
<dbReference type="EMBL" id="JBHSRD010000008">
    <property type="protein sequence ID" value="MFC6009233.1"/>
    <property type="molecule type" value="Genomic_DNA"/>
</dbReference>
<evidence type="ECO:0000313" key="2">
    <source>
        <dbReference type="EMBL" id="MFC6009233.1"/>
    </source>
</evidence>
<feature type="transmembrane region" description="Helical" evidence="1">
    <location>
        <begin position="135"/>
        <end position="153"/>
    </location>
</feature>
<protein>
    <submittedName>
        <fullName evidence="2">Uncharacterized protein</fullName>
    </submittedName>
</protein>